<dbReference type="Pfam" id="PF13927">
    <property type="entry name" value="Ig_3"/>
    <property type="match status" value="1"/>
</dbReference>
<gene>
    <name evidence="2" type="ORF">LOTGIDRAFT_166439</name>
</gene>
<dbReference type="HOGENOM" id="CLU_046341_4_2_1"/>
<feature type="domain" description="Ig-like" evidence="1">
    <location>
        <begin position="52"/>
        <end position="147"/>
    </location>
</feature>
<dbReference type="Gene3D" id="2.60.40.10">
    <property type="entry name" value="Immunoglobulins"/>
    <property type="match status" value="2"/>
</dbReference>
<dbReference type="InterPro" id="IPR003598">
    <property type="entry name" value="Ig_sub2"/>
</dbReference>
<dbReference type="GO" id="GO:0050808">
    <property type="term" value="P:synapse organization"/>
    <property type="evidence" value="ECO:0007669"/>
    <property type="project" value="TreeGrafter"/>
</dbReference>
<name>V4BF86_LOTGI</name>
<reference evidence="2 3" key="1">
    <citation type="journal article" date="2013" name="Nature">
        <title>Insights into bilaterian evolution from three spiralian genomes.</title>
        <authorList>
            <person name="Simakov O."/>
            <person name="Marletaz F."/>
            <person name="Cho S.J."/>
            <person name="Edsinger-Gonzales E."/>
            <person name="Havlak P."/>
            <person name="Hellsten U."/>
            <person name="Kuo D.H."/>
            <person name="Larsson T."/>
            <person name="Lv J."/>
            <person name="Arendt D."/>
            <person name="Savage R."/>
            <person name="Osoegawa K."/>
            <person name="de Jong P."/>
            <person name="Grimwood J."/>
            <person name="Chapman J.A."/>
            <person name="Shapiro H."/>
            <person name="Aerts A."/>
            <person name="Otillar R.P."/>
            <person name="Terry A.Y."/>
            <person name="Boore J.L."/>
            <person name="Grigoriev I.V."/>
            <person name="Lindberg D.R."/>
            <person name="Seaver E.C."/>
            <person name="Weisblat D.A."/>
            <person name="Putnam N.H."/>
            <person name="Rokhsar D.S."/>
        </authorList>
    </citation>
    <scope>NUCLEOTIDE SEQUENCE [LARGE SCALE GENOMIC DNA]</scope>
</reference>
<dbReference type="InterPro" id="IPR007110">
    <property type="entry name" value="Ig-like_dom"/>
</dbReference>
<dbReference type="AlphaFoldDB" id="V4BF86"/>
<dbReference type="InterPro" id="IPR036179">
    <property type="entry name" value="Ig-like_dom_sf"/>
</dbReference>
<dbReference type="SMART" id="SM00409">
    <property type="entry name" value="IG"/>
    <property type="match status" value="2"/>
</dbReference>
<dbReference type="PROSITE" id="PS50835">
    <property type="entry name" value="IG_LIKE"/>
    <property type="match status" value="2"/>
</dbReference>
<dbReference type="PANTHER" id="PTHR23279">
    <property type="entry name" value="DEFECTIVE PROBOSCIS EXTENSION RESPONSE DPR -RELATED"/>
    <property type="match status" value="1"/>
</dbReference>
<protein>
    <recommendedName>
        <fullName evidence="1">Ig-like domain-containing protein</fullName>
    </recommendedName>
</protein>
<dbReference type="CDD" id="cd00096">
    <property type="entry name" value="Ig"/>
    <property type="match status" value="1"/>
</dbReference>
<dbReference type="SMART" id="SM00408">
    <property type="entry name" value="IGc2"/>
    <property type="match status" value="2"/>
</dbReference>
<dbReference type="PANTHER" id="PTHR23279:SF36">
    <property type="entry name" value="DEFECTIVE PROBOSCIS EXTENSION RESPONSE 9, ISOFORM A"/>
    <property type="match status" value="1"/>
</dbReference>
<dbReference type="GO" id="GO:0032589">
    <property type="term" value="C:neuron projection membrane"/>
    <property type="evidence" value="ECO:0007669"/>
    <property type="project" value="TreeGrafter"/>
</dbReference>
<dbReference type="EMBL" id="KB202883">
    <property type="protein sequence ID" value="ESO87559.1"/>
    <property type="molecule type" value="Genomic_DNA"/>
</dbReference>
<evidence type="ECO:0000313" key="2">
    <source>
        <dbReference type="EMBL" id="ESO87559.1"/>
    </source>
</evidence>
<evidence type="ECO:0000259" key="1">
    <source>
        <dbReference type="PROSITE" id="PS50835"/>
    </source>
</evidence>
<organism evidence="2 3">
    <name type="scientific">Lottia gigantea</name>
    <name type="common">Giant owl limpet</name>
    <dbReference type="NCBI Taxonomy" id="225164"/>
    <lineage>
        <taxon>Eukaryota</taxon>
        <taxon>Metazoa</taxon>
        <taxon>Spiralia</taxon>
        <taxon>Lophotrochozoa</taxon>
        <taxon>Mollusca</taxon>
        <taxon>Gastropoda</taxon>
        <taxon>Patellogastropoda</taxon>
        <taxon>Lottioidea</taxon>
        <taxon>Lottiidae</taxon>
        <taxon>Lottia</taxon>
    </lineage>
</organism>
<proteinExistence type="predicted"/>
<dbReference type="InterPro" id="IPR003599">
    <property type="entry name" value="Ig_sub"/>
</dbReference>
<dbReference type="GeneID" id="20240329"/>
<keyword evidence="3" id="KW-1185">Reference proteome</keyword>
<dbReference type="OMA" id="QHENNSA"/>
<dbReference type="KEGG" id="lgi:LOTGIDRAFT_166439"/>
<dbReference type="OrthoDB" id="6365338at2759"/>
<dbReference type="Proteomes" id="UP000030746">
    <property type="component" value="Unassembled WGS sequence"/>
</dbReference>
<evidence type="ECO:0000313" key="3">
    <source>
        <dbReference type="Proteomes" id="UP000030746"/>
    </source>
</evidence>
<feature type="domain" description="Ig-like" evidence="1">
    <location>
        <begin position="148"/>
        <end position="235"/>
    </location>
</feature>
<accession>V4BF86</accession>
<dbReference type="CTD" id="20240329"/>
<dbReference type="SUPFAM" id="SSF48726">
    <property type="entry name" value="Immunoglobulin"/>
    <property type="match status" value="2"/>
</dbReference>
<sequence length="307" mass="35078">MELYTSIEKDIIDNQKTVDNWTKLYTILEDTAVILHDESSNNQTTIKPIFLPSVTNITIKLGALAVLPCSIQNLQDKQVAWRYVDEDKFLTIGKTTWLKSSDILIEHLSQANNISNWDLLIKNAQFKNGGVYECQITSTVDLTRRVQLSILETSISGERTVDRGDKIYIKCNVTGKPHIPTDIQWYKDGHSITSEDFPNVIITKYVSKLDKLSTFISEIIIDKSVFSDTGIYTCRSLSVDAVKEKFRLQIGDTVHVKRMFEDLKKERRKHSTPLYKSGSLQKNSSSKQSVLVLQSVTVMLIWVLWNR</sequence>
<dbReference type="InterPro" id="IPR037448">
    <property type="entry name" value="Zig-8"/>
</dbReference>
<dbReference type="InterPro" id="IPR013783">
    <property type="entry name" value="Ig-like_fold"/>
</dbReference>
<dbReference type="RefSeq" id="XP_009061753.1">
    <property type="nucleotide sequence ID" value="XM_009063505.1"/>
</dbReference>